<dbReference type="PANTHER" id="PTHR12815">
    <property type="entry name" value="SORTING AND ASSEMBLY MACHINERY SAMM50 PROTEIN FAMILY MEMBER"/>
    <property type="match status" value="1"/>
</dbReference>
<keyword evidence="4" id="KW-0472">Membrane</keyword>
<gene>
    <name evidence="8" type="ORF">SAMN05421665_2369</name>
</gene>
<evidence type="ECO:0000256" key="2">
    <source>
        <dbReference type="ARBA" id="ARBA00022452"/>
    </source>
</evidence>
<dbReference type="Pfam" id="PF01103">
    <property type="entry name" value="Omp85"/>
    <property type="match status" value="1"/>
</dbReference>
<dbReference type="OrthoDB" id="9769707at2"/>
<dbReference type="Gene3D" id="3.10.20.310">
    <property type="entry name" value="membrane protein fhac"/>
    <property type="match status" value="1"/>
</dbReference>
<dbReference type="InterPro" id="IPR010827">
    <property type="entry name" value="BamA/TamA_POTRA"/>
</dbReference>
<comment type="subcellular location">
    <subcellularLocation>
        <location evidence="1">Membrane</location>
    </subcellularLocation>
</comment>
<proteinExistence type="predicted"/>
<accession>A0A1R3XCB3</accession>
<sequence>MLKRSCAIVLFCASSASAQDVRLVTDAAETALNDASLLVALEAGSAPQDYIAAARADYRRLLTALYASGYYGGTISITVDGREAANVAPLDAPAAINEVLITVDPGRRFTFGDVRIAPLPPATTLLDDLGPRRTAESAVIGDVVRGGINSWRDLGYAKARVSDQRVIARHADAKLDVDVALDTGPRLRFGPLSVSGNRNVDDDRVREIAGLPVGEVFSPQEMAAAERRLRRTGSFASVALSEADQIAADDTLPINAQVSEANPRRIGFGIELSSIEGVTLSSFWLHRNLLGGAERIRVDAEVSGISGETGGIDYSVGGTFTRPATFGPDTDYYLSGEISRQDEPEFLLDKISVETGFSRILSDDLTVRAGVGLLRAREETALETREYTLFTLPLDATLDRRDEPSNASNGYYLDVSTTPFISTDGEISGARFYSDARGYVTLGEQEKLTLAGRVQLGSVLGADLTEAPADFLFYSGGGGTVRGQAYQSLGVETVEGLETVTTGGASFLGTQLEARYAIRENISLVGFYDVGQVGAAASPFEDAEWHAGAGVGLRYNTGIGPIRLDLATQANGDNAGQDLQVYIGIGQAF</sequence>
<protein>
    <submittedName>
        <fullName evidence="8">Autotransporter secretion outer membrane protein TamA</fullName>
    </submittedName>
</protein>
<feature type="domain" description="POTRA" evidence="7">
    <location>
        <begin position="188"/>
        <end position="260"/>
    </location>
</feature>
<evidence type="ECO:0000313" key="9">
    <source>
        <dbReference type="Proteomes" id="UP000186997"/>
    </source>
</evidence>
<organism evidence="8 9">
    <name type="scientific">Yoonia rosea</name>
    <dbReference type="NCBI Taxonomy" id="287098"/>
    <lineage>
        <taxon>Bacteria</taxon>
        <taxon>Pseudomonadati</taxon>
        <taxon>Pseudomonadota</taxon>
        <taxon>Alphaproteobacteria</taxon>
        <taxon>Rhodobacterales</taxon>
        <taxon>Paracoccaceae</taxon>
        <taxon>Yoonia</taxon>
    </lineage>
</organism>
<dbReference type="PANTHER" id="PTHR12815:SF18">
    <property type="entry name" value="SORTING AND ASSEMBLY MACHINERY COMPONENT 50 HOMOLOG"/>
    <property type="match status" value="1"/>
</dbReference>
<evidence type="ECO:0000313" key="8">
    <source>
        <dbReference type="EMBL" id="SIT87362.1"/>
    </source>
</evidence>
<evidence type="ECO:0000256" key="1">
    <source>
        <dbReference type="ARBA" id="ARBA00004370"/>
    </source>
</evidence>
<dbReference type="GO" id="GO:0019867">
    <property type="term" value="C:outer membrane"/>
    <property type="evidence" value="ECO:0007669"/>
    <property type="project" value="InterPro"/>
</dbReference>
<keyword evidence="3" id="KW-0812">Transmembrane</keyword>
<dbReference type="Gene3D" id="2.40.160.50">
    <property type="entry name" value="membrane protein fhac: a member of the omp85/tpsb transporter family"/>
    <property type="match status" value="1"/>
</dbReference>
<dbReference type="Pfam" id="PF07244">
    <property type="entry name" value="POTRA"/>
    <property type="match status" value="1"/>
</dbReference>
<dbReference type="STRING" id="287098.SAMN05421665_2369"/>
<keyword evidence="2" id="KW-1134">Transmembrane beta strand</keyword>
<dbReference type="AlphaFoldDB" id="A0A1R3XCB3"/>
<feature type="chain" id="PRO_5012819911" evidence="5">
    <location>
        <begin position="19"/>
        <end position="589"/>
    </location>
</feature>
<dbReference type="InterPro" id="IPR000184">
    <property type="entry name" value="Bac_surfAg_D15"/>
</dbReference>
<evidence type="ECO:0000256" key="5">
    <source>
        <dbReference type="SAM" id="SignalP"/>
    </source>
</evidence>
<name>A0A1R3XCB3_9RHOB</name>
<keyword evidence="9" id="KW-1185">Reference proteome</keyword>
<evidence type="ECO:0000256" key="4">
    <source>
        <dbReference type="ARBA" id="ARBA00023136"/>
    </source>
</evidence>
<dbReference type="Proteomes" id="UP000186997">
    <property type="component" value="Unassembled WGS sequence"/>
</dbReference>
<dbReference type="RefSeq" id="WP_076659968.1">
    <property type="nucleotide sequence ID" value="NZ_FTPR01000002.1"/>
</dbReference>
<keyword evidence="5" id="KW-0732">Signal</keyword>
<evidence type="ECO:0000256" key="3">
    <source>
        <dbReference type="ARBA" id="ARBA00022692"/>
    </source>
</evidence>
<evidence type="ECO:0000259" key="6">
    <source>
        <dbReference type="Pfam" id="PF01103"/>
    </source>
</evidence>
<evidence type="ECO:0000259" key="7">
    <source>
        <dbReference type="Pfam" id="PF07244"/>
    </source>
</evidence>
<dbReference type="EMBL" id="FTPR01000002">
    <property type="protein sequence ID" value="SIT87362.1"/>
    <property type="molecule type" value="Genomic_DNA"/>
</dbReference>
<feature type="domain" description="Bacterial surface antigen (D15)" evidence="6">
    <location>
        <begin position="288"/>
        <end position="589"/>
    </location>
</feature>
<reference evidence="9" key="1">
    <citation type="submission" date="2017-01" db="EMBL/GenBank/DDBJ databases">
        <authorList>
            <person name="Varghese N."/>
            <person name="Submissions S."/>
        </authorList>
    </citation>
    <scope>NUCLEOTIDE SEQUENCE [LARGE SCALE GENOMIC DNA]</scope>
    <source>
        <strain evidence="9">DSM 29591</strain>
    </source>
</reference>
<feature type="signal peptide" evidence="5">
    <location>
        <begin position="1"/>
        <end position="18"/>
    </location>
</feature>
<dbReference type="InterPro" id="IPR039910">
    <property type="entry name" value="D15-like"/>
</dbReference>